<comment type="function">
    <text evidence="4">Formation of pseudouridine at positions 38, 39 and 40 in the anticodon stem and loop of transfer RNAs.</text>
</comment>
<organism evidence="9 10">
    <name type="scientific">Mucilaginibacter frigoritolerans</name>
    <dbReference type="NCBI Taxonomy" id="652788"/>
    <lineage>
        <taxon>Bacteria</taxon>
        <taxon>Pseudomonadati</taxon>
        <taxon>Bacteroidota</taxon>
        <taxon>Sphingobacteriia</taxon>
        <taxon>Sphingobacteriales</taxon>
        <taxon>Sphingobacteriaceae</taxon>
        <taxon>Mucilaginibacter</taxon>
    </lineage>
</organism>
<name>A0A562TSU4_9SPHI</name>
<feature type="domain" description="Pseudouridine synthase I TruA alpha/beta" evidence="8">
    <location>
        <begin position="9"/>
        <end position="65"/>
    </location>
</feature>
<dbReference type="Proteomes" id="UP000317010">
    <property type="component" value="Unassembled WGS sequence"/>
</dbReference>
<evidence type="ECO:0000256" key="2">
    <source>
        <dbReference type="ARBA" id="ARBA00022694"/>
    </source>
</evidence>
<dbReference type="InterPro" id="IPR020094">
    <property type="entry name" value="TruA/RsuA/RluB/E/F_N"/>
</dbReference>
<dbReference type="GO" id="GO:0160147">
    <property type="term" value="F:tRNA pseudouridine(38-40) synthase activity"/>
    <property type="evidence" value="ECO:0007669"/>
    <property type="project" value="UniProtKB-EC"/>
</dbReference>
<evidence type="ECO:0000256" key="7">
    <source>
        <dbReference type="RuleBase" id="RU003792"/>
    </source>
</evidence>
<dbReference type="SUPFAM" id="SSF55120">
    <property type="entry name" value="Pseudouridine synthase"/>
    <property type="match status" value="1"/>
</dbReference>
<evidence type="ECO:0000313" key="9">
    <source>
        <dbReference type="EMBL" id="TWI96689.1"/>
    </source>
</evidence>
<evidence type="ECO:0000256" key="5">
    <source>
        <dbReference type="PIRSR" id="PIRSR001430-1"/>
    </source>
</evidence>
<proteinExistence type="inferred from homology"/>
<keyword evidence="2 4" id="KW-0819">tRNA processing</keyword>
<comment type="caution">
    <text evidence="9">The sequence shown here is derived from an EMBL/GenBank/DDBJ whole genome shotgun (WGS) entry which is preliminary data.</text>
</comment>
<feature type="binding site" evidence="4 6">
    <location>
        <position position="108"/>
    </location>
    <ligand>
        <name>substrate</name>
    </ligand>
</feature>
<evidence type="ECO:0000259" key="8">
    <source>
        <dbReference type="Pfam" id="PF01416"/>
    </source>
</evidence>
<sequence length="265" mass="30657">MRYFFHIGYHGTNYSGWQRHPKVITVQEVLETALSNIFKHAIAVNGCGRTDAGVHASQYFFHVDIEQKWDFDLFFRLNKVLPDDIALFDIIPMQGLPHARFDAVQRAYDYFVHNYKDPFLSGFSSLYLEPNLNLDKMKAAAALLPQYNDYRCFCKMPDRNDNTICNVSSAEFFVDSKGDRIRFHISANRFLGKMVRIIMGRLLEIGTGKMSVDEFENYLIQKETPKIIIPAHPQGLYLSKVTYPYLDLSPRTSFLATLETDWITV</sequence>
<dbReference type="GO" id="GO:0003723">
    <property type="term" value="F:RNA binding"/>
    <property type="evidence" value="ECO:0007669"/>
    <property type="project" value="InterPro"/>
</dbReference>
<comment type="similarity">
    <text evidence="1 4 7">Belongs to the tRNA pseudouridine synthase TruA family.</text>
</comment>
<dbReference type="Pfam" id="PF01416">
    <property type="entry name" value="PseudoU_synth_1"/>
    <property type="match status" value="2"/>
</dbReference>
<keyword evidence="10" id="KW-1185">Reference proteome</keyword>
<dbReference type="Gene3D" id="3.30.70.580">
    <property type="entry name" value="Pseudouridine synthase I, catalytic domain, N-terminal subdomain"/>
    <property type="match status" value="1"/>
</dbReference>
<dbReference type="EMBL" id="VLLI01000012">
    <property type="protein sequence ID" value="TWI96689.1"/>
    <property type="molecule type" value="Genomic_DNA"/>
</dbReference>
<reference evidence="9 10" key="1">
    <citation type="submission" date="2019-07" db="EMBL/GenBank/DDBJ databases">
        <title>Genomic Encyclopedia of Archaeal and Bacterial Type Strains, Phase II (KMG-II): from individual species to whole genera.</title>
        <authorList>
            <person name="Goeker M."/>
        </authorList>
    </citation>
    <scope>NUCLEOTIDE SEQUENCE [LARGE SCALE GENOMIC DNA]</scope>
    <source>
        <strain evidence="9 10">ATCC BAA-1854</strain>
    </source>
</reference>
<dbReference type="NCBIfam" id="TIGR00071">
    <property type="entry name" value="hisT_truA"/>
    <property type="match status" value="1"/>
</dbReference>
<dbReference type="OrthoDB" id="9811823at2"/>
<dbReference type="HAMAP" id="MF_00171">
    <property type="entry name" value="TruA"/>
    <property type="match status" value="1"/>
</dbReference>
<evidence type="ECO:0000256" key="6">
    <source>
        <dbReference type="PIRSR" id="PIRSR001430-2"/>
    </source>
</evidence>
<accession>A0A562TSU4</accession>
<evidence type="ECO:0000256" key="3">
    <source>
        <dbReference type="ARBA" id="ARBA00023235"/>
    </source>
</evidence>
<dbReference type="PANTHER" id="PTHR11142">
    <property type="entry name" value="PSEUDOURIDYLATE SYNTHASE"/>
    <property type="match status" value="1"/>
</dbReference>
<dbReference type="InterPro" id="IPR020095">
    <property type="entry name" value="PsdUridine_synth_TruA_C"/>
</dbReference>
<protein>
    <recommendedName>
        <fullName evidence="4">tRNA pseudouridine synthase A</fullName>
        <ecNumber evidence="4">5.4.99.12</ecNumber>
    </recommendedName>
    <alternativeName>
        <fullName evidence="4">tRNA pseudouridine(38-40) synthase</fullName>
    </alternativeName>
    <alternativeName>
        <fullName evidence="4">tRNA pseudouridylate synthase I</fullName>
    </alternativeName>
    <alternativeName>
        <fullName evidence="4">tRNA-uridine isomerase I</fullName>
    </alternativeName>
</protein>
<feature type="active site" description="Nucleophile" evidence="4 5">
    <location>
        <position position="51"/>
    </location>
</feature>
<comment type="subunit">
    <text evidence="4">Homodimer.</text>
</comment>
<dbReference type="EC" id="5.4.99.12" evidence="4"/>
<comment type="caution">
    <text evidence="4">Lacks conserved residue(s) required for the propagation of feature annotation.</text>
</comment>
<dbReference type="CDD" id="cd02570">
    <property type="entry name" value="PseudoU_synth_EcTruA"/>
    <property type="match status" value="1"/>
</dbReference>
<dbReference type="PANTHER" id="PTHR11142:SF0">
    <property type="entry name" value="TRNA PSEUDOURIDINE SYNTHASE-LIKE 1"/>
    <property type="match status" value="1"/>
</dbReference>
<comment type="catalytic activity">
    <reaction evidence="4 7">
        <text>uridine(38/39/40) in tRNA = pseudouridine(38/39/40) in tRNA</text>
        <dbReference type="Rhea" id="RHEA:22376"/>
        <dbReference type="Rhea" id="RHEA-COMP:10085"/>
        <dbReference type="Rhea" id="RHEA-COMP:10087"/>
        <dbReference type="ChEBI" id="CHEBI:65314"/>
        <dbReference type="ChEBI" id="CHEBI:65315"/>
        <dbReference type="EC" id="5.4.99.12"/>
    </reaction>
</comment>
<dbReference type="PIRSF" id="PIRSF001430">
    <property type="entry name" value="tRNA_psdUrid_synth"/>
    <property type="match status" value="1"/>
</dbReference>
<dbReference type="InterPro" id="IPR020097">
    <property type="entry name" value="PsdUridine_synth_TruA_a/b_dom"/>
</dbReference>
<dbReference type="AlphaFoldDB" id="A0A562TSU4"/>
<keyword evidence="3 4" id="KW-0413">Isomerase</keyword>
<evidence type="ECO:0000256" key="4">
    <source>
        <dbReference type="HAMAP-Rule" id="MF_00171"/>
    </source>
</evidence>
<feature type="domain" description="Pseudouridine synthase I TruA alpha/beta" evidence="8">
    <location>
        <begin position="148"/>
        <end position="244"/>
    </location>
</feature>
<dbReference type="Gene3D" id="3.30.70.660">
    <property type="entry name" value="Pseudouridine synthase I, catalytic domain, C-terminal subdomain"/>
    <property type="match status" value="1"/>
</dbReference>
<dbReference type="InterPro" id="IPR001406">
    <property type="entry name" value="PsdUridine_synth_TruA"/>
</dbReference>
<dbReference type="GO" id="GO:0031119">
    <property type="term" value="P:tRNA pseudouridine synthesis"/>
    <property type="evidence" value="ECO:0007669"/>
    <property type="project" value="UniProtKB-UniRule"/>
</dbReference>
<evidence type="ECO:0000313" key="10">
    <source>
        <dbReference type="Proteomes" id="UP000317010"/>
    </source>
</evidence>
<dbReference type="RefSeq" id="WP_144915005.1">
    <property type="nucleotide sequence ID" value="NZ_VLLI01000012.1"/>
</dbReference>
<dbReference type="InterPro" id="IPR020103">
    <property type="entry name" value="PsdUridine_synth_cat_dom_sf"/>
</dbReference>
<gene>
    <name evidence="4" type="primary">truA</name>
    <name evidence="9" type="ORF">JN11_03801</name>
</gene>
<evidence type="ECO:0000256" key="1">
    <source>
        <dbReference type="ARBA" id="ARBA00009375"/>
    </source>
</evidence>